<dbReference type="InterPro" id="IPR017853">
    <property type="entry name" value="GH"/>
</dbReference>
<dbReference type="Ensembl" id="ENSSFAT00005009479.1">
    <property type="protein sequence ID" value="ENSSFAP00005009044.1"/>
    <property type="gene ID" value="ENSSFAG00005005233.1"/>
</dbReference>
<proteinExistence type="inferred from homology"/>
<evidence type="ECO:0000313" key="3">
    <source>
        <dbReference type="Proteomes" id="UP000472267"/>
    </source>
</evidence>
<sequence length="173" mass="19668">MFLYGHFPEGFRWSTSSSAYQIEGGWRADGKGLSIWDEFSHTPSKVHNSDTGDIGCNSYNKITEDVEVLKRLKVTSYRFSISWSRVLPDDKLVGFMNSKHIVLGYTAWSLMDNFEWASGYSERFGLFYVNRSDPNLPRIPKASAARYTSIIMCNGFPDPDKGPHTHLCGFFTV</sequence>
<dbReference type="PANTHER" id="PTHR10353:SF38">
    <property type="entry name" value="LACTASE_PHLORIZIN HYDROLASE"/>
    <property type="match status" value="1"/>
</dbReference>
<dbReference type="GO" id="GO:0000016">
    <property type="term" value="F:lactase activity"/>
    <property type="evidence" value="ECO:0007669"/>
    <property type="project" value="TreeGrafter"/>
</dbReference>
<dbReference type="PANTHER" id="PTHR10353">
    <property type="entry name" value="GLYCOSYL HYDROLASE"/>
    <property type="match status" value="1"/>
</dbReference>
<dbReference type="GO" id="GO:0005975">
    <property type="term" value="P:carbohydrate metabolic process"/>
    <property type="evidence" value="ECO:0007669"/>
    <property type="project" value="InterPro"/>
</dbReference>
<dbReference type="PROSITE" id="PS00653">
    <property type="entry name" value="GLYCOSYL_HYDROL_F1_2"/>
    <property type="match status" value="1"/>
</dbReference>
<dbReference type="InterPro" id="IPR001360">
    <property type="entry name" value="Glyco_hydro_1"/>
</dbReference>
<reference evidence="2" key="3">
    <citation type="submission" date="2025-09" db="UniProtKB">
        <authorList>
            <consortium name="Ensembl"/>
        </authorList>
    </citation>
    <scope>IDENTIFICATION</scope>
</reference>
<evidence type="ECO:0000313" key="2">
    <source>
        <dbReference type="Ensembl" id="ENSSFAP00005009044.1"/>
    </source>
</evidence>
<dbReference type="SUPFAM" id="SSF51445">
    <property type="entry name" value="(Trans)glycosidases"/>
    <property type="match status" value="2"/>
</dbReference>
<dbReference type="Pfam" id="PF00232">
    <property type="entry name" value="Glyco_hydro_1"/>
    <property type="match status" value="2"/>
</dbReference>
<protein>
    <recommendedName>
        <fullName evidence="4">Lactase</fullName>
    </recommendedName>
</protein>
<evidence type="ECO:0000256" key="1">
    <source>
        <dbReference type="RuleBase" id="RU003690"/>
    </source>
</evidence>
<comment type="similarity">
    <text evidence="1">Belongs to the glycosyl hydrolase 1 family.</text>
</comment>
<reference evidence="2" key="2">
    <citation type="submission" date="2025-08" db="UniProtKB">
        <authorList>
            <consortium name="Ensembl"/>
        </authorList>
    </citation>
    <scope>IDENTIFICATION</scope>
</reference>
<dbReference type="PRINTS" id="PR00131">
    <property type="entry name" value="GLHYDRLASE1"/>
</dbReference>
<dbReference type="OMA" id="YHTEVIS"/>
<dbReference type="InParanoid" id="A0A672GCU9"/>
<accession>A0A672GCU9</accession>
<evidence type="ECO:0008006" key="4">
    <source>
        <dbReference type="Google" id="ProtNLM"/>
    </source>
</evidence>
<keyword evidence="3" id="KW-1185">Reference proteome</keyword>
<reference evidence="2" key="1">
    <citation type="submission" date="2019-06" db="EMBL/GenBank/DDBJ databases">
        <authorList>
            <consortium name="Wellcome Sanger Institute Data Sharing"/>
        </authorList>
    </citation>
    <scope>NUCLEOTIDE SEQUENCE [LARGE SCALE GENOMIC DNA]</scope>
</reference>
<dbReference type="InterPro" id="IPR033132">
    <property type="entry name" value="GH_1_N_CS"/>
</dbReference>
<organism evidence="2 3">
    <name type="scientific">Salarias fasciatus</name>
    <name type="common">Jewelled blenny</name>
    <name type="synonym">Blennius fasciatus</name>
    <dbReference type="NCBI Taxonomy" id="181472"/>
    <lineage>
        <taxon>Eukaryota</taxon>
        <taxon>Metazoa</taxon>
        <taxon>Chordata</taxon>
        <taxon>Craniata</taxon>
        <taxon>Vertebrata</taxon>
        <taxon>Euteleostomi</taxon>
        <taxon>Actinopterygii</taxon>
        <taxon>Neopterygii</taxon>
        <taxon>Teleostei</taxon>
        <taxon>Neoteleostei</taxon>
        <taxon>Acanthomorphata</taxon>
        <taxon>Ovalentaria</taxon>
        <taxon>Blenniimorphae</taxon>
        <taxon>Blenniiformes</taxon>
        <taxon>Blennioidei</taxon>
        <taxon>Blenniidae</taxon>
        <taxon>Salariinae</taxon>
        <taxon>Salarias</taxon>
    </lineage>
</organism>
<dbReference type="Proteomes" id="UP000472267">
    <property type="component" value="Chromosome 16"/>
</dbReference>
<dbReference type="AlphaFoldDB" id="A0A672GCU9"/>
<dbReference type="Gene3D" id="3.20.20.80">
    <property type="entry name" value="Glycosidases"/>
    <property type="match status" value="2"/>
</dbReference>
<name>A0A672GCU9_SALFA</name>